<dbReference type="RefSeq" id="WP_270078338.1">
    <property type="nucleotide sequence ID" value="NZ_CP115174.1"/>
</dbReference>
<name>A0ABY7NT05_9SPHN</name>
<evidence type="ECO:0000256" key="4">
    <source>
        <dbReference type="ARBA" id="ARBA00022692"/>
    </source>
</evidence>
<dbReference type="InterPro" id="IPR003399">
    <property type="entry name" value="Mce/MlaD"/>
</dbReference>
<evidence type="ECO:0000259" key="8">
    <source>
        <dbReference type="Pfam" id="PF02470"/>
    </source>
</evidence>
<keyword evidence="2" id="KW-1003">Cell membrane</keyword>
<keyword evidence="3" id="KW-0997">Cell inner membrane</keyword>
<evidence type="ECO:0000256" key="6">
    <source>
        <dbReference type="ARBA" id="ARBA00023136"/>
    </source>
</evidence>
<keyword evidence="5 7" id="KW-1133">Transmembrane helix</keyword>
<evidence type="ECO:0000256" key="7">
    <source>
        <dbReference type="SAM" id="Phobius"/>
    </source>
</evidence>
<evidence type="ECO:0000313" key="9">
    <source>
        <dbReference type="EMBL" id="WBO23707.1"/>
    </source>
</evidence>
<evidence type="ECO:0000256" key="1">
    <source>
        <dbReference type="ARBA" id="ARBA00004533"/>
    </source>
</evidence>
<evidence type="ECO:0000313" key="10">
    <source>
        <dbReference type="Proteomes" id="UP001210865"/>
    </source>
</evidence>
<dbReference type="Proteomes" id="UP001210865">
    <property type="component" value="Chromosome"/>
</dbReference>
<dbReference type="Pfam" id="PF02470">
    <property type="entry name" value="MlaD"/>
    <property type="match status" value="1"/>
</dbReference>
<gene>
    <name evidence="9" type="ORF">PBT88_06185</name>
</gene>
<keyword evidence="4 7" id="KW-0812">Transmembrane</keyword>
<evidence type="ECO:0000256" key="2">
    <source>
        <dbReference type="ARBA" id="ARBA00022475"/>
    </source>
</evidence>
<dbReference type="EMBL" id="CP115174">
    <property type="protein sequence ID" value="WBO23707.1"/>
    <property type="molecule type" value="Genomic_DNA"/>
</dbReference>
<feature type="domain" description="Mce/MlaD" evidence="8">
    <location>
        <begin position="51"/>
        <end position="113"/>
    </location>
</feature>
<accession>A0ABY7NT05</accession>
<organism evidence="9 10">
    <name type="scientific">Sphingomonas abietis</name>
    <dbReference type="NCBI Taxonomy" id="3012344"/>
    <lineage>
        <taxon>Bacteria</taxon>
        <taxon>Pseudomonadati</taxon>
        <taxon>Pseudomonadota</taxon>
        <taxon>Alphaproteobacteria</taxon>
        <taxon>Sphingomonadales</taxon>
        <taxon>Sphingomonadaceae</taxon>
        <taxon>Sphingomonas</taxon>
    </lineage>
</organism>
<evidence type="ECO:0000256" key="3">
    <source>
        <dbReference type="ARBA" id="ARBA00022519"/>
    </source>
</evidence>
<dbReference type="PANTHER" id="PTHR30462:SF0">
    <property type="entry name" value="INTERMEMBRANE TRANSPORT PROTEIN YEBT"/>
    <property type="match status" value="1"/>
</dbReference>
<sequence>MTDDRHQPTGDDDLPEARSVRSRWPGLVWAIPLAALIIVAFLGVRALTRQGVEVKVTFGNAEGVTPGNTKVLVSGVEAGEVSKVRVSPDGHHVEVTLKLDPREKAALNSNTKFWLIGENPSITDIQSIRAAVAGVIIAMAPGTGGAPQRTFTGLDQPPIVPPDAKGTTYFITSKTGSIQPGASVSYHGLAIGKVVDNGLLGFDHFRMRMFINAPYDRLIKPGAEFWSGSPLKLSLSGASISAGLSSPAAVLQGSVQFELPHDARAGPQVPEGATFTLYDDEQTAEQGPTGPEIAYRMLLNGEAGDLAPNASVSMLGYAVGRVRGAKLRFAPGGKPYTEATIALYPRKLDIDLPDTAPHDDWRTATDRTVSRLLAQGYRVHLVQSPPLVGAHVVQLSADRGATPASLGHDGGLYPLLPVAEGGGGADDLVASANQILQKINRIPIEQIGDNLGKISANIAQISGSGQVRDSIAHLDGTLRQLDAILTEVKPQIGPLMTKLNQTADELHGTAAAARTVLSGEGAMQDRSLPDAIQQIDEMSRSIRSLTDYLGRHPEALIRGKAKEKK</sequence>
<reference evidence="9 10" key="1">
    <citation type="submission" date="2022-12" db="EMBL/GenBank/DDBJ databases">
        <title>Sphingomonas abieness sp. nov., an endophytic bacterium isolated from Abies koreana.</title>
        <authorList>
            <person name="Jiang L."/>
            <person name="Lee J."/>
        </authorList>
    </citation>
    <scope>NUCLEOTIDE SEQUENCE [LARGE SCALE GENOMIC DNA]</scope>
    <source>
        <strain evidence="10">PAMB 00755</strain>
    </source>
</reference>
<protein>
    <submittedName>
        <fullName evidence="9">MlaD family protein</fullName>
    </submittedName>
</protein>
<keyword evidence="10" id="KW-1185">Reference proteome</keyword>
<dbReference type="PANTHER" id="PTHR30462">
    <property type="entry name" value="INTERMEMBRANE TRANSPORT PROTEIN PQIB-RELATED"/>
    <property type="match status" value="1"/>
</dbReference>
<keyword evidence="6 7" id="KW-0472">Membrane</keyword>
<evidence type="ECO:0000256" key="5">
    <source>
        <dbReference type="ARBA" id="ARBA00022989"/>
    </source>
</evidence>
<proteinExistence type="predicted"/>
<comment type="subcellular location">
    <subcellularLocation>
        <location evidence="1">Cell inner membrane</location>
    </subcellularLocation>
</comment>
<dbReference type="InterPro" id="IPR051800">
    <property type="entry name" value="PqiA-PqiB_transport"/>
</dbReference>
<feature type="transmembrane region" description="Helical" evidence="7">
    <location>
        <begin position="27"/>
        <end position="47"/>
    </location>
</feature>